<dbReference type="InterPro" id="IPR050975">
    <property type="entry name" value="Sleep_regulator"/>
</dbReference>
<proteinExistence type="predicted"/>
<name>A0A915K8W8_ROMCU</name>
<evidence type="ECO:0000313" key="2">
    <source>
        <dbReference type="Proteomes" id="UP000887565"/>
    </source>
</evidence>
<dbReference type="PANTHER" id="PTHR33562:SF28">
    <property type="entry name" value="PROTEIN QUIVER"/>
    <property type="match status" value="1"/>
</dbReference>
<dbReference type="WBParaSite" id="nRc.2.0.1.t35142-RA">
    <property type="protein sequence ID" value="nRc.2.0.1.t35142-RA"/>
    <property type="gene ID" value="nRc.2.0.1.g35142"/>
</dbReference>
<sequence>MLHHLFDDEPENPCVFTSKPRGSALQCYQCTDETCDKKDMRGKCSGALCYKTVVSSPEGLSMIKGCIKTPPTSKLIGCYPEDIKLSSGVYKGQKCYCKYDDFCNKSQAIKCYQCNEDTCSRSDSRGKCSGSVCSKTLVYDKSQGKEIMLKGCIRSNQSPSTYGEQCTSEKFKLSGGVAWGTVCYCQNQDFCNGSTNLHIYNAFVVLLFSAFPFFMRLY</sequence>
<keyword evidence="1" id="KW-0732">Signal</keyword>
<accession>A0A915K8W8</accession>
<dbReference type="AlphaFoldDB" id="A0A915K8W8"/>
<keyword evidence="2" id="KW-1185">Reference proteome</keyword>
<reference evidence="3" key="1">
    <citation type="submission" date="2022-11" db="UniProtKB">
        <authorList>
            <consortium name="WormBaseParasite"/>
        </authorList>
    </citation>
    <scope>IDENTIFICATION</scope>
</reference>
<organism evidence="2 3">
    <name type="scientific">Romanomermis culicivorax</name>
    <name type="common">Nematode worm</name>
    <dbReference type="NCBI Taxonomy" id="13658"/>
    <lineage>
        <taxon>Eukaryota</taxon>
        <taxon>Metazoa</taxon>
        <taxon>Ecdysozoa</taxon>
        <taxon>Nematoda</taxon>
        <taxon>Enoplea</taxon>
        <taxon>Dorylaimia</taxon>
        <taxon>Mermithida</taxon>
        <taxon>Mermithoidea</taxon>
        <taxon>Mermithidae</taxon>
        <taxon>Romanomermis</taxon>
    </lineage>
</organism>
<evidence type="ECO:0000313" key="3">
    <source>
        <dbReference type="WBParaSite" id="nRc.2.0.1.t35142-RA"/>
    </source>
</evidence>
<evidence type="ECO:0000256" key="1">
    <source>
        <dbReference type="ARBA" id="ARBA00022729"/>
    </source>
</evidence>
<protein>
    <submittedName>
        <fullName evidence="3">Uncharacterized protein</fullName>
    </submittedName>
</protein>
<dbReference type="PANTHER" id="PTHR33562">
    <property type="entry name" value="ATILLA, ISOFORM B-RELATED-RELATED"/>
    <property type="match status" value="1"/>
</dbReference>
<dbReference type="Proteomes" id="UP000887565">
    <property type="component" value="Unplaced"/>
</dbReference>